<keyword evidence="11" id="KW-0378">Hydrolase</keyword>
<dbReference type="SUPFAM" id="SSF49899">
    <property type="entry name" value="Concanavalin A-like lectins/glucanases"/>
    <property type="match status" value="1"/>
</dbReference>
<keyword evidence="4 9" id="KW-0812">Transmembrane</keyword>
<dbReference type="InterPro" id="IPR036514">
    <property type="entry name" value="SGNH_hydro_sf"/>
</dbReference>
<feature type="compositionally biased region" description="Pro residues" evidence="8">
    <location>
        <begin position="9"/>
        <end position="23"/>
    </location>
</feature>
<dbReference type="InterPro" id="IPR043968">
    <property type="entry name" value="SGNH"/>
</dbReference>
<keyword evidence="7" id="KW-0012">Acyltransferase</keyword>
<keyword evidence="6 9" id="KW-0472">Membrane</keyword>
<dbReference type="InterPro" id="IPR000757">
    <property type="entry name" value="Beta-glucanase-like"/>
</dbReference>
<comment type="caution">
    <text evidence="11">The sequence shown here is derived from an EMBL/GenBank/DDBJ whole genome shotgun (WGS) entry which is preliminary data.</text>
</comment>
<dbReference type="InterPro" id="IPR002656">
    <property type="entry name" value="Acyl_transf_3_dom"/>
</dbReference>
<feature type="transmembrane region" description="Helical" evidence="9">
    <location>
        <begin position="53"/>
        <end position="75"/>
    </location>
</feature>
<feature type="transmembrane region" description="Helical" evidence="9">
    <location>
        <begin position="168"/>
        <end position="186"/>
    </location>
</feature>
<dbReference type="GO" id="GO:0016787">
    <property type="term" value="F:hydrolase activity"/>
    <property type="evidence" value="ECO:0007669"/>
    <property type="project" value="UniProtKB-KW"/>
</dbReference>
<feature type="region of interest" description="Disordered" evidence="8">
    <location>
        <begin position="1"/>
        <end position="25"/>
    </location>
</feature>
<dbReference type="Pfam" id="PF19040">
    <property type="entry name" value="SGNH"/>
    <property type="match status" value="1"/>
</dbReference>
<evidence type="ECO:0000259" key="10">
    <source>
        <dbReference type="PROSITE" id="PS51762"/>
    </source>
</evidence>
<proteinExistence type="predicted"/>
<sequence>MPHTAAQAPPVPARPTTATPPRPGAGFRPDIEGLRAVALLAVLGFHASVPHLAGGYVGVDVFFVVSGYLITSLLLREALATGRIALGEFFARRARRLLPSAALVLVAVVPLGLWLVAPLRRTDLDHDVLAAALSVSNWRFVDEQTDYLAAGRDPSPLLHFWSLAVEEQFYLVWAPLVALVVLVAARRPRPARLVLLAMTAAATAGSFLLCLSWSRSSVSLAYLGTPSRAWQFGVGALLALLPWRRLKGPGPLRALCGWAGAAAIGWACLRYDAATPYPGTAALLPTLGTAAVILAGAPDRDGTPHGPRYGVGRLLARRGPRAVGRLSYNLYLWHWPVLVLAEARFGPLGWPVKAALTLAAALPAAAATRWVERPLRNSAVVTELPRRGLSLGVSSIVIPVVLALVAGTGTLHLLGTGGPVSLAGLPPGATTGTALLRHDPGAPLSGPVVPDPVQARNSFPPDRDCETAPAATVSPADCVFGDTAGAHRIVLLGDSHAGQWFSTLLGVAAQRHWALQELVKQGCPLPRLTVTNPQLGRTYTECDSWRASTLAALRSGPRPELIVIASLNDYTADRTALAAAWEQTLAPLRATGAPIVYVKDTPVPGADIPACVSAHPADPGACAFPRAKALLPDPLADAVAAGREPGVRMIDLDPVLCPGTGPDCPAVRDRILLYRDGAHLTDVAAVVLTARVGRLLAAVLDPAPAPAAAATPAAPTAPAAGRGWTVLFRDDFDGPAGAKPSAALWREDTGTCYPGCPAAAWGTGEVETMTGSTANVRLDGRGSLEIRPTRSADGAWSSGRIESRRADLAAPPGGVLRIEASIQLPDLTGPAAAGYWPAFWALGGALRDGWTGWPGVGEWDVMESANGRPSVFGTLHCGVARGGPCREPQGLGSGEQPCPGCGQGFHSYAVEVDRSVSPEQVRWYLDGREYHRVTAAGIDPAVWSRAVDHGMFLVLDLAVGGGLPEALGGSPGPATLPGHPLRVGWVTAEQRGG</sequence>
<feature type="domain" description="GH16" evidence="10">
    <location>
        <begin position="710"/>
        <end position="989"/>
    </location>
</feature>
<keyword evidence="2" id="KW-1003">Cell membrane</keyword>
<dbReference type="Proteomes" id="UP001592531">
    <property type="component" value="Unassembled WGS sequence"/>
</dbReference>
<accession>A0ABV6W2V0</accession>
<name>A0ABV6W2V0_9ACTN</name>
<dbReference type="SUPFAM" id="SSF52266">
    <property type="entry name" value="SGNH hydrolase"/>
    <property type="match status" value="1"/>
</dbReference>
<dbReference type="PANTHER" id="PTHR23028">
    <property type="entry name" value="ACETYLTRANSFERASE"/>
    <property type="match status" value="1"/>
</dbReference>
<evidence type="ECO:0000256" key="7">
    <source>
        <dbReference type="ARBA" id="ARBA00023315"/>
    </source>
</evidence>
<evidence type="ECO:0000256" key="1">
    <source>
        <dbReference type="ARBA" id="ARBA00004651"/>
    </source>
</evidence>
<dbReference type="Gene3D" id="3.40.50.1110">
    <property type="entry name" value="SGNH hydrolase"/>
    <property type="match status" value="1"/>
</dbReference>
<evidence type="ECO:0000256" key="5">
    <source>
        <dbReference type="ARBA" id="ARBA00022989"/>
    </source>
</evidence>
<dbReference type="EMBL" id="JBHFAB010000025">
    <property type="protein sequence ID" value="MFC1420327.1"/>
    <property type="molecule type" value="Genomic_DNA"/>
</dbReference>
<feature type="transmembrane region" description="Helical" evidence="9">
    <location>
        <begin position="96"/>
        <end position="117"/>
    </location>
</feature>
<dbReference type="Pfam" id="PF01757">
    <property type="entry name" value="Acyl_transf_3"/>
    <property type="match status" value="1"/>
</dbReference>
<dbReference type="InterPro" id="IPR050879">
    <property type="entry name" value="Acyltransferase_3"/>
</dbReference>
<organism evidence="11 12">
    <name type="scientific">Streptacidiphilus cavernicola</name>
    <dbReference type="NCBI Taxonomy" id="3342716"/>
    <lineage>
        <taxon>Bacteria</taxon>
        <taxon>Bacillati</taxon>
        <taxon>Actinomycetota</taxon>
        <taxon>Actinomycetes</taxon>
        <taxon>Kitasatosporales</taxon>
        <taxon>Streptomycetaceae</taxon>
        <taxon>Streptacidiphilus</taxon>
    </lineage>
</organism>
<evidence type="ECO:0000256" key="2">
    <source>
        <dbReference type="ARBA" id="ARBA00022475"/>
    </source>
</evidence>
<keyword evidence="12" id="KW-1185">Reference proteome</keyword>
<dbReference type="RefSeq" id="WP_380541350.1">
    <property type="nucleotide sequence ID" value="NZ_JBHFAB010000025.1"/>
</dbReference>
<evidence type="ECO:0000256" key="9">
    <source>
        <dbReference type="SAM" id="Phobius"/>
    </source>
</evidence>
<dbReference type="PANTHER" id="PTHR23028:SF53">
    <property type="entry name" value="ACYL_TRANSF_3 DOMAIN-CONTAINING PROTEIN"/>
    <property type="match status" value="1"/>
</dbReference>
<evidence type="ECO:0000313" key="11">
    <source>
        <dbReference type="EMBL" id="MFC1420327.1"/>
    </source>
</evidence>
<gene>
    <name evidence="11" type="ORF">ACEZDE_27325</name>
</gene>
<evidence type="ECO:0000256" key="3">
    <source>
        <dbReference type="ARBA" id="ARBA00022679"/>
    </source>
</evidence>
<keyword evidence="5 9" id="KW-1133">Transmembrane helix</keyword>
<evidence type="ECO:0000256" key="4">
    <source>
        <dbReference type="ARBA" id="ARBA00022692"/>
    </source>
</evidence>
<dbReference type="InterPro" id="IPR013320">
    <property type="entry name" value="ConA-like_dom_sf"/>
</dbReference>
<comment type="subcellular location">
    <subcellularLocation>
        <location evidence="1">Cell membrane</location>
        <topology evidence="1">Multi-pass membrane protein</topology>
    </subcellularLocation>
</comment>
<protein>
    <submittedName>
        <fullName evidence="11">SGNH hydrolase domain-containing protein</fullName>
    </submittedName>
</protein>
<dbReference type="PROSITE" id="PS51762">
    <property type="entry name" value="GH16_2"/>
    <property type="match status" value="1"/>
</dbReference>
<dbReference type="Gene3D" id="2.60.120.200">
    <property type="match status" value="1"/>
</dbReference>
<feature type="transmembrane region" description="Helical" evidence="9">
    <location>
        <begin position="193"/>
        <end position="214"/>
    </location>
</feature>
<reference evidence="11 12" key="1">
    <citation type="submission" date="2024-09" db="EMBL/GenBank/DDBJ databases">
        <authorList>
            <person name="Lee S.D."/>
        </authorList>
    </citation>
    <scope>NUCLEOTIDE SEQUENCE [LARGE SCALE GENOMIC DNA]</scope>
    <source>
        <strain evidence="11 12">N8-3</strain>
    </source>
</reference>
<keyword evidence="3" id="KW-0808">Transferase</keyword>
<evidence type="ECO:0000256" key="6">
    <source>
        <dbReference type="ARBA" id="ARBA00023136"/>
    </source>
</evidence>
<evidence type="ECO:0000313" key="12">
    <source>
        <dbReference type="Proteomes" id="UP001592531"/>
    </source>
</evidence>
<evidence type="ECO:0000256" key="8">
    <source>
        <dbReference type="SAM" id="MobiDB-lite"/>
    </source>
</evidence>
<dbReference type="CDD" id="cd02182">
    <property type="entry name" value="GH16_Strep_laminarinase_like"/>
    <property type="match status" value="1"/>
</dbReference>